<keyword evidence="5 8" id="KW-0560">Oxidoreductase</keyword>
<keyword evidence="8" id="KW-0575">Peroxidase</keyword>
<evidence type="ECO:0000256" key="5">
    <source>
        <dbReference type="ARBA" id="ARBA00023002"/>
    </source>
</evidence>
<dbReference type="Pfam" id="PF02852">
    <property type="entry name" value="Pyr_redox_dim"/>
    <property type="match status" value="1"/>
</dbReference>
<dbReference type="GO" id="GO:0016692">
    <property type="term" value="F:NADH peroxidase activity"/>
    <property type="evidence" value="ECO:0007669"/>
    <property type="project" value="UniProtKB-EC"/>
</dbReference>
<evidence type="ECO:0000256" key="3">
    <source>
        <dbReference type="ARBA" id="ARBA00022630"/>
    </source>
</evidence>
<accession>A0A7G7IRD7</accession>
<dbReference type="PANTHER" id="PTHR43429:SF1">
    <property type="entry name" value="NAD(P)H SULFUR OXIDOREDUCTASE (COA-DEPENDENT)"/>
    <property type="match status" value="1"/>
</dbReference>
<dbReference type="NCBIfam" id="NF007123">
    <property type="entry name" value="PRK09564.1"/>
    <property type="match status" value="1"/>
</dbReference>
<dbReference type="AlphaFoldDB" id="A0A7G7IRD7"/>
<comment type="similarity">
    <text evidence="2">Belongs to the class-III pyridine nucleotide-disulfide oxidoreductase family.</text>
</comment>
<comment type="caution">
    <text evidence="8">The sequence shown here is derived from an EMBL/GenBank/DDBJ whole genome shotgun (WGS) entry which is preliminary data.</text>
</comment>
<dbReference type="SUPFAM" id="SSF55424">
    <property type="entry name" value="FAD/NAD-linked reductases, dimerisation (C-terminal) domain"/>
    <property type="match status" value="1"/>
</dbReference>
<proteinExistence type="inferred from homology"/>
<dbReference type="InterPro" id="IPR004099">
    <property type="entry name" value="Pyr_nucl-diS_OxRdtase_dimer"/>
</dbReference>
<dbReference type="RefSeq" id="WP_010737900.1">
    <property type="nucleotide sequence ID" value="NZ_BSWT01000038.1"/>
</dbReference>
<dbReference type="Proteomes" id="UP000352698">
    <property type="component" value="Unassembled WGS sequence"/>
</dbReference>
<evidence type="ECO:0000256" key="4">
    <source>
        <dbReference type="ARBA" id="ARBA00022827"/>
    </source>
</evidence>
<evidence type="ECO:0000256" key="2">
    <source>
        <dbReference type="ARBA" id="ARBA00009130"/>
    </source>
</evidence>
<evidence type="ECO:0000313" key="9">
    <source>
        <dbReference type="Proteomes" id="UP000352698"/>
    </source>
</evidence>
<comment type="cofactor">
    <cofactor evidence="1">
        <name>FAD</name>
        <dbReference type="ChEBI" id="CHEBI:57692"/>
    </cofactor>
</comment>
<evidence type="ECO:0000256" key="6">
    <source>
        <dbReference type="ARBA" id="ARBA00023097"/>
    </source>
</evidence>
<dbReference type="InterPro" id="IPR036188">
    <property type="entry name" value="FAD/NAD-bd_sf"/>
</dbReference>
<dbReference type="InterPro" id="IPR023753">
    <property type="entry name" value="FAD/NAD-binding_dom"/>
</dbReference>
<protein>
    <submittedName>
        <fullName evidence="8">Coenzyme A disulfide reductase</fullName>
        <ecNumber evidence="8">1.11.1.1</ecNumber>
    </submittedName>
</protein>
<dbReference type="PANTHER" id="PTHR43429">
    <property type="entry name" value="PYRIDINE NUCLEOTIDE-DISULFIDE OXIDOREDUCTASE DOMAIN-CONTAINING"/>
    <property type="match status" value="1"/>
</dbReference>
<dbReference type="Gene3D" id="3.50.50.60">
    <property type="entry name" value="FAD/NAD(P)-binding domain"/>
    <property type="match status" value="2"/>
</dbReference>
<dbReference type="SUPFAM" id="SSF51905">
    <property type="entry name" value="FAD/NAD(P)-binding domain"/>
    <property type="match status" value="1"/>
</dbReference>
<dbReference type="Pfam" id="PF07992">
    <property type="entry name" value="Pyr_redox_2"/>
    <property type="match status" value="1"/>
</dbReference>
<organism evidence="8 9">
    <name type="scientific">Enterococcus hirae</name>
    <dbReference type="NCBI Taxonomy" id="1354"/>
    <lineage>
        <taxon>Bacteria</taxon>
        <taxon>Bacillati</taxon>
        <taxon>Bacillota</taxon>
        <taxon>Bacilli</taxon>
        <taxon>Lactobacillales</taxon>
        <taxon>Enterococcaceae</taxon>
        <taxon>Enterococcus</taxon>
    </lineage>
</organism>
<evidence type="ECO:0000256" key="7">
    <source>
        <dbReference type="ARBA" id="ARBA00023284"/>
    </source>
</evidence>
<evidence type="ECO:0000313" key="8">
    <source>
        <dbReference type="EMBL" id="VTQ66249.1"/>
    </source>
</evidence>
<dbReference type="PRINTS" id="PR00368">
    <property type="entry name" value="FADPNR"/>
</dbReference>
<dbReference type="EMBL" id="CABEEP010000001">
    <property type="protein sequence ID" value="VTQ66249.1"/>
    <property type="molecule type" value="Genomic_DNA"/>
</dbReference>
<keyword evidence="3" id="KW-0285">Flavoprotein</keyword>
<keyword evidence="6" id="KW-0558">Oxidation</keyword>
<dbReference type="InterPro" id="IPR016156">
    <property type="entry name" value="FAD/NAD-linked_Rdtase_dimer_sf"/>
</dbReference>
<gene>
    <name evidence="8" type="primary">npr_2</name>
    <name evidence="8" type="ORF">NCTC12204_01871</name>
</gene>
<evidence type="ECO:0000256" key="1">
    <source>
        <dbReference type="ARBA" id="ARBA00001974"/>
    </source>
</evidence>
<reference evidence="8 9" key="1">
    <citation type="submission" date="2019-05" db="EMBL/GenBank/DDBJ databases">
        <authorList>
            <consortium name="Pathogen Informatics"/>
        </authorList>
    </citation>
    <scope>NUCLEOTIDE SEQUENCE [LARGE SCALE GENOMIC DNA]</scope>
    <source>
        <strain evidence="8 9">NCTC12204</strain>
    </source>
</reference>
<dbReference type="PRINTS" id="PR00469">
    <property type="entry name" value="PNDRDTASEII"/>
</dbReference>
<dbReference type="EC" id="1.11.1.1" evidence="8"/>
<dbReference type="InterPro" id="IPR050260">
    <property type="entry name" value="FAD-bd_OxRdtase"/>
</dbReference>
<keyword evidence="4" id="KW-0274">FAD</keyword>
<name>A0A7G7IRD7_ENTHR</name>
<sequence>MKIIIIGGIAAGMSAAAKAKRVNPDAEIIVIEQEDYISFGACGLPYYLGEEFNDEQEMFARTPEQIERLGIKLLLRHRVESIEFATKTLAVKNLSTNEVSHETYDRLMLAVGAKPFVPNIAGIDSSDVYTITKLNEVKRLQQELSNYQNIVILGGGFIGIEVADQLTKAGKNIHLIEMAPHLMNRSFDPEFSTKIKEAIEEENVRVSLEESVLEIEKNHEQVVAVKTNRGSYQADAVIVAAGFVPNTSFLNDQLELLGNGAIKIDTYGRTSQKDVFAAGDCASIPHRILGDIYLPLATTANKMGRIVGVNLSGVQMQEYSGTLGSSAIKVGEYEAAATGITEKMAREKGLDIKTTCIETMNHSNYYGTQEKIMIKLVYDRQTKVLYGAQLFGKNETVLRATGLAVAIHAQMTTEELGFVDFAYAPPFSSTWEALNVVANTAK</sequence>
<keyword evidence="7" id="KW-0676">Redox-active center</keyword>